<evidence type="ECO:0000313" key="2">
    <source>
        <dbReference type="Proteomes" id="UP000019141"/>
    </source>
</evidence>
<keyword evidence="1" id="KW-0614">Plasmid</keyword>
<dbReference type="AlphaFoldDB" id="W4LZZ4"/>
<sequence>MKNVLSNIPSLNRIETVSREDMEDEVAEMT</sequence>
<keyword evidence="2" id="KW-1185">Reference proteome</keyword>
<dbReference type="HOGENOM" id="CLU_3402693_0_0_7"/>
<proteinExistence type="predicted"/>
<organism evidence="1 2">
    <name type="scientific">Entotheonella factor</name>
    <dbReference type="NCBI Taxonomy" id="1429438"/>
    <lineage>
        <taxon>Bacteria</taxon>
        <taxon>Pseudomonadati</taxon>
        <taxon>Nitrospinota/Tectimicrobiota group</taxon>
        <taxon>Candidatus Tectimicrobiota</taxon>
        <taxon>Candidatus Entotheonellia</taxon>
        <taxon>Candidatus Entotheonellales</taxon>
        <taxon>Candidatus Entotheonellaceae</taxon>
        <taxon>Candidatus Entotheonella</taxon>
    </lineage>
</organism>
<protein>
    <submittedName>
        <fullName evidence="1">Uncharacterized protein</fullName>
    </submittedName>
</protein>
<dbReference type="EMBL" id="AZHW01000038">
    <property type="protein sequence ID" value="ETX03500.1"/>
    <property type="molecule type" value="Genomic_DNA"/>
</dbReference>
<name>W4LZZ4_ENTF1</name>
<evidence type="ECO:0000313" key="1">
    <source>
        <dbReference type="EMBL" id="ETX03500.1"/>
    </source>
</evidence>
<comment type="caution">
    <text evidence="1">The sequence shown here is derived from an EMBL/GenBank/DDBJ whole genome shotgun (WGS) entry which is preliminary data.</text>
</comment>
<reference evidence="1 2" key="1">
    <citation type="journal article" date="2014" name="Nature">
        <title>An environmental bacterial taxon with a large and distinct metabolic repertoire.</title>
        <authorList>
            <person name="Wilson M.C."/>
            <person name="Mori T."/>
            <person name="Ruckert C."/>
            <person name="Uria A.R."/>
            <person name="Helf M.J."/>
            <person name="Takada K."/>
            <person name="Gernert C."/>
            <person name="Steffens U.A."/>
            <person name="Heycke N."/>
            <person name="Schmitt S."/>
            <person name="Rinke C."/>
            <person name="Helfrich E.J."/>
            <person name="Brachmann A.O."/>
            <person name="Gurgui C."/>
            <person name="Wakimoto T."/>
            <person name="Kracht M."/>
            <person name="Crusemann M."/>
            <person name="Hentschel U."/>
            <person name="Abe I."/>
            <person name="Matsunaga S."/>
            <person name="Kalinowski J."/>
            <person name="Takeyama H."/>
            <person name="Piel J."/>
        </authorList>
    </citation>
    <scope>NUCLEOTIDE SEQUENCE [LARGE SCALE GENOMIC DNA]</scope>
    <source>
        <strain evidence="2">TSY1</strain>
        <plasmid evidence="1">pTSY</plasmid>
    </source>
</reference>
<dbReference type="Proteomes" id="UP000019141">
    <property type="component" value="Unassembled WGS sequence"/>
</dbReference>
<geneLocation type="plasmid" evidence="1">
    <name>pTSY</name>
</geneLocation>
<accession>W4LZZ4</accession>
<gene>
    <name evidence="1" type="ORF">ETSY1_47060</name>
</gene>